<dbReference type="GO" id="GO:0005524">
    <property type="term" value="F:ATP binding"/>
    <property type="evidence" value="ECO:0007669"/>
    <property type="project" value="InterPro"/>
</dbReference>
<dbReference type="GO" id="GO:0046917">
    <property type="term" value="F:triphosphoribosyl-dephospho-CoA synthase activity"/>
    <property type="evidence" value="ECO:0007669"/>
    <property type="project" value="InterPro"/>
</dbReference>
<evidence type="ECO:0000313" key="2">
    <source>
        <dbReference type="Proteomes" id="UP000319976"/>
    </source>
</evidence>
<sequence length="293" mass="32335">MRDEQYIKRCVLAACLMECTARKPGNVHPEHSFEDLKYEHFVASAHAVAPILAKYDSPTLGNRILNAVSTTNVAVGRNTNLGIVLLLGALCHVPYSVRLNNGIVDVLNSTTIADATDVYKAIRLTNPKGLGKSDKQDVANEPTVTLIDSMKLAANRDSIAEEYVTHFKFILEQATWLAERYTGNDDVDNWGMLIQSLQVRILAARPDTLIVRKLGPKAAQQVTDAAKEIEISGGVFTHAGNSRFQLWAEEMRALGRDYNPGTTADFIAAILFAAFRERLLPLPQIDQITTMIE</sequence>
<name>A0A517TAK5_9PLAN</name>
<organism evidence="1 2">
    <name type="scientific">Calycomorphotria hydatis</name>
    <dbReference type="NCBI Taxonomy" id="2528027"/>
    <lineage>
        <taxon>Bacteria</taxon>
        <taxon>Pseudomonadati</taxon>
        <taxon>Planctomycetota</taxon>
        <taxon>Planctomycetia</taxon>
        <taxon>Planctomycetales</taxon>
        <taxon>Planctomycetaceae</taxon>
        <taxon>Calycomorphotria</taxon>
    </lineage>
</organism>
<dbReference type="Pfam" id="PF01874">
    <property type="entry name" value="CitG"/>
    <property type="match status" value="1"/>
</dbReference>
<proteinExistence type="predicted"/>
<dbReference type="AlphaFoldDB" id="A0A517TAK5"/>
<protein>
    <submittedName>
        <fullName evidence="1">Triphosphoribosyl-dephospho-CoA synthase</fullName>
    </submittedName>
</protein>
<dbReference type="InterPro" id="IPR002736">
    <property type="entry name" value="CitG"/>
</dbReference>
<gene>
    <name evidence="1" type="ORF">V22_26580</name>
</gene>
<dbReference type="RefSeq" id="WP_145263375.1">
    <property type="nucleotide sequence ID" value="NZ_CP036316.1"/>
</dbReference>
<accession>A0A517TAK5</accession>
<dbReference type="OrthoDB" id="8525901at2"/>
<dbReference type="Gene3D" id="1.10.4200.10">
    <property type="entry name" value="Triphosphoribosyl-dephospho-CoA protein"/>
    <property type="match status" value="1"/>
</dbReference>
<dbReference type="PANTHER" id="PTHR42280:SF1">
    <property type="entry name" value="CITG FAMILY PROTEIN"/>
    <property type="match status" value="1"/>
</dbReference>
<dbReference type="EMBL" id="CP036316">
    <property type="protein sequence ID" value="QDT65405.1"/>
    <property type="molecule type" value="Genomic_DNA"/>
</dbReference>
<dbReference type="Proteomes" id="UP000319976">
    <property type="component" value="Chromosome"/>
</dbReference>
<dbReference type="KEGG" id="chya:V22_26580"/>
<keyword evidence="2" id="KW-1185">Reference proteome</keyword>
<reference evidence="1 2" key="1">
    <citation type="submission" date="2019-02" db="EMBL/GenBank/DDBJ databases">
        <title>Deep-cultivation of Planctomycetes and their phenomic and genomic characterization uncovers novel biology.</title>
        <authorList>
            <person name="Wiegand S."/>
            <person name="Jogler M."/>
            <person name="Boedeker C."/>
            <person name="Pinto D."/>
            <person name="Vollmers J."/>
            <person name="Rivas-Marin E."/>
            <person name="Kohn T."/>
            <person name="Peeters S.H."/>
            <person name="Heuer A."/>
            <person name="Rast P."/>
            <person name="Oberbeckmann S."/>
            <person name="Bunk B."/>
            <person name="Jeske O."/>
            <person name="Meyerdierks A."/>
            <person name="Storesund J.E."/>
            <person name="Kallscheuer N."/>
            <person name="Luecker S."/>
            <person name="Lage O.M."/>
            <person name="Pohl T."/>
            <person name="Merkel B.J."/>
            <person name="Hornburger P."/>
            <person name="Mueller R.-W."/>
            <person name="Bruemmer F."/>
            <person name="Labrenz M."/>
            <person name="Spormann A.M."/>
            <person name="Op den Camp H."/>
            <person name="Overmann J."/>
            <person name="Amann R."/>
            <person name="Jetten M.S.M."/>
            <person name="Mascher T."/>
            <person name="Medema M.H."/>
            <person name="Devos D.P."/>
            <person name="Kaster A.-K."/>
            <person name="Ovreas L."/>
            <person name="Rohde M."/>
            <person name="Galperin M.Y."/>
            <person name="Jogler C."/>
        </authorList>
    </citation>
    <scope>NUCLEOTIDE SEQUENCE [LARGE SCALE GENOMIC DNA]</scope>
    <source>
        <strain evidence="1 2">V22</strain>
    </source>
</reference>
<evidence type="ECO:0000313" key="1">
    <source>
        <dbReference type="EMBL" id="QDT65405.1"/>
    </source>
</evidence>
<dbReference type="PANTHER" id="PTHR42280">
    <property type="entry name" value="CITG FAMILY PROTEIN"/>
    <property type="match status" value="1"/>
</dbReference>